<dbReference type="InterPro" id="IPR052646">
    <property type="entry name" value="Peroxisomal_PEX28-32"/>
</dbReference>
<dbReference type="Proteomes" id="UP000094112">
    <property type="component" value="Unassembled WGS sequence"/>
</dbReference>
<evidence type="ECO:0000313" key="8">
    <source>
        <dbReference type="EMBL" id="ODQ61827.1"/>
    </source>
</evidence>
<organism evidence="8 9">
    <name type="scientific">Wickerhamomyces anomalus (strain ATCC 58044 / CBS 1984 / NCYC 433 / NRRL Y-366-8)</name>
    <name type="common">Yeast</name>
    <name type="synonym">Hansenula anomala</name>
    <dbReference type="NCBI Taxonomy" id="683960"/>
    <lineage>
        <taxon>Eukaryota</taxon>
        <taxon>Fungi</taxon>
        <taxon>Dikarya</taxon>
        <taxon>Ascomycota</taxon>
        <taxon>Saccharomycotina</taxon>
        <taxon>Saccharomycetes</taxon>
        <taxon>Phaffomycetales</taxon>
        <taxon>Wickerhamomycetaceae</taxon>
        <taxon>Wickerhamomyces</taxon>
    </lineage>
</organism>
<keyword evidence="2 6" id="KW-0812">Transmembrane</keyword>
<feature type="transmembrane region" description="Helical" evidence="6">
    <location>
        <begin position="143"/>
        <end position="161"/>
    </location>
</feature>
<dbReference type="GO" id="GO:0005778">
    <property type="term" value="C:peroxisomal membrane"/>
    <property type="evidence" value="ECO:0007669"/>
    <property type="project" value="UniProtKB-SubCell"/>
</dbReference>
<feature type="transmembrane region" description="Helical" evidence="6">
    <location>
        <begin position="167"/>
        <end position="191"/>
    </location>
</feature>
<name>A0A1E3PAB8_WICAA</name>
<evidence type="ECO:0000256" key="5">
    <source>
        <dbReference type="ARBA" id="ARBA00023140"/>
    </source>
</evidence>
<keyword evidence="5" id="KW-0576">Peroxisome</keyword>
<evidence type="ECO:0000256" key="2">
    <source>
        <dbReference type="ARBA" id="ARBA00022692"/>
    </source>
</evidence>
<evidence type="ECO:0000256" key="4">
    <source>
        <dbReference type="ARBA" id="ARBA00023136"/>
    </source>
</evidence>
<comment type="subcellular location">
    <subcellularLocation>
        <location evidence="1">Peroxisome membrane</location>
        <topology evidence="1">Multi-pass membrane protein</topology>
    </subcellularLocation>
</comment>
<dbReference type="PANTHER" id="PTHR31679">
    <property type="entry name" value="PEROXISOMAL MEMBRANE PROTEIN PEX30-RELATED"/>
    <property type="match status" value="1"/>
</dbReference>
<evidence type="ECO:0000313" key="9">
    <source>
        <dbReference type="Proteomes" id="UP000094112"/>
    </source>
</evidence>
<dbReference type="AlphaFoldDB" id="A0A1E3PAB8"/>
<dbReference type="PANTHER" id="PTHR31679:SF2">
    <property type="entry name" value="PEROXISOMAL MEMBRANE PROTEIN PEX30-RELATED"/>
    <property type="match status" value="1"/>
</dbReference>
<keyword evidence="3 6" id="KW-1133">Transmembrane helix</keyword>
<feature type="domain" description="Peroxin/Ferlin" evidence="7">
    <location>
        <begin position="229"/>
        <end position="293"/>
    </location>
</feature>
<keyword evidence="4 6" id="KW-0472">Membrane</keyword>
<evidence type="ECO:0000256" key="3">
    <source>
        <dbReference type="ARBA" id="ARBA00022989"/>
    </source>
</evidence>
<protein>
    <recommendedName>
        <fullName evidence="7">Peroxin/Ferlin domain-containing protein</fullName>
    </recommendedName>
</protein>
<evidence type="ECO:0000259" key="7">
    <source>
        <dbReference type="SMART" id="SM00693"/>
    </source>
</evidence>
<proteinExistence type="predicted"/>
<dbReference type="GO" id="GO:0007031">
    <property type="term" value="P:peroxisome organization"/>
    <property type="evidence" value="ECO:0007669"/>
    <property type="project" value="UniProtKB-ARBA"/>
</dbReference>
<dbReference type="InterPro" id="IPR010482">
    <property type="entry name" value="TECPR1-like_DysF"/>
</dbReference>
<dbReference type="RefSeq" id="XP_019041034.1">
    <property type="nucleotide sequence ID" value="XM_019181193.1"/>
</dbReference>
<reference evidence="8 9" key="1">
    <citation type="journal article" date="2016" name="Proc. Natl. Acad. Sci. U.S.A.">
        <title>Comparative genomics of biotechnologically important yeasts.</title>
        <authorList>
            <person name="Riley R."/>
            <person name="Haridas S."/>
            <person name="Wolfe K.H."/>
            <person name="Lopes M.R."/>
            <person name="Hittinger C.T."/>
            <person name="Goeker M."/>
            <person name="Salamov A.A."/>
            <person name="Wisecaver J.H."/>
            <person name="Long T.M."/>
            <person name="Calvey C.H."/>
            <person name="Aerts A.L."/>
            <person name="Barry K.W."/>
            <person name="Choi C."/>
            <person name="Clum A."/>
            <person name="Coughlan A.Y."/>
            <person name="Deshpande S."/>
            <person name="Douglass A.P."/>
            <person name="Hanson S.J."/>
            <person name="Klenk H.-P."/>
            <person name="LaButti K.M."/>
            <person name="Lapidus A."/>
            <person name="Lindquist E.A."/>
            <person name="Lipzen A.M."/>
            <person name="Meier-Kolthoff J.P."/>
            <person name="Ohm R.A."/>
            <person name="Otillar R.P."/>
            <person name="Pangilinan J.L."/>
            <person name="Peng Y."/>
            <person name="Rokas A."/>
            <person name="Rosa C.A."/>
            <person name="Scheuner C."/>
            <person name="Sibirny A.A."/>
            <person name="Slot J.C."/>
            <person name="Stielow J.B."/>
            <person name="Sun H."/>
            <person name="Kurtzman C.P."/>
            <person name="Blackwell M."/>
            <person name="Grigoriev I.V."/>
            <person name="Jeffries T.W."/>
        </authorList>
    </citation>
    <scope>NUCLEOTIDE SEQUENCE [LARGE SCALE GENOMIC DNA]</scope>
    <source>
        <strain evidence="9">ATCC 58044 / CBS 1984 / NCYC 433 / NRRL Y-366-8</strain>
    </source>
</reference>
<feature type="transmembrane region" description="Helical" evidence="6">
    <location>
        <begin position="32"/>
        <end position="50"/>
    </location>
</feature>
<keyword evidence="9" id="KW-1185">Reference proteome</keyword>
<dbReference type="STRING" id="683960.A0A1E3PAB8"/>
<gene>
    <name evidence="8" type="ORF">WICANDRAFT_25797</name>
</gene>
<evidence type="ECO:0000256" key="6">
    <source>
        <dbReference type="SAM" id="Phobius"/>
    </source>
</evidence>
<dbReference type="GeneID" id="30198439"/>
<dbReference type="InterPro" id="IPR006614">
    <property type="entry name" value="Peroxin/Ferlin"/>
</dbReference>
<evidence type="ECO:0000256" key="1">
    <source>
        <dbReference type="ARBA" id="ARBA00004585"/>
    </source>
</evidence>
<dbReference type="SMART" id="SM00693">
    <property type="entry name" value="DysFN"/>
    <property type="match status" value="1"/>
</dbReference>
<dbReference type="Pfam" id="PF06398">
    <property type="entry name" value="Pex24p"/>
    <property type="match status" value="1"/>
</dbReference>
<dbReference type="OrthoDB" id="5586090at2759"/>
<accession>A0A1E3PAB8</accession>
<sequence>MTIAAGFTPIPTSHSRRSVPLVSTTNPLITSMLYRIFPILIIFNTALDFVTWTNQDPFMNFIYHSTLYIFIYYYDVSIYYFYMPILVTLVFSSINYYINSVYSHVNEEEPTLEEIVDTLDNFATRVDILLEPFKTIKISFKKLLNFLFLVTPVHLLMLRYLMQPKTYLLFLSIILTAFHSLWFQATMKILWRSQFIRNIFSFFVGENTAHFYNNYKILNETKISKEKNGKIIQFQIIENQRRWIGLGWSDKLLPYERANFTNEALQETSSPVGFAFPFNSKQWQWLEEKWNIDMSFCEGKNKDGWLFYDNYWQNAQLQDSITSYTRARKWTRKAVLISEKNK</sequence>
<dbReference type="EMBL" id="KV454208">
    <property type="protein sequence ID" value="ODQ61827.1"/>
    <property type="molecule type" value="Genomic_DNA"/>
</dbReference>